<feature type="transmembrane region" description="Helical" evidence="10">
    <location>
        <begin position="153"/>
        <end position="177"/>
    </location>
</feature>
<evidence type="ECO:0000256" key="6">
    <source>
        <dbReference type="ARBA" id="ARBA00023136"/>
    </source>
</evidence>
<dbReference type="PRINTS" id="PR00762">
    <property type="entry name" value="CLCHANNEL"/>
</dbReference>
<dbReference type="eggNOG" id="COG0038">
    <property type="taxonomic scope" value="Bacteria"/>
</dbReference>
<feature type="transmembrane region" description="Helical" evidence="10">
    <location>
        <begin position="55"/>
        <end position="74"/>
    </location>
</feature>
<dbReference type="CDD" id="cd00400">
    <property type="entry name" value="Voltage_gated_ClC"/>
    <property type="match status" value="1"/>
</dbReference>
<dbReference type="PANTHER" id="PTHR43427">
    <property type="entry name" value="CHLORIDE CHANNEL PROTEIN CLC-E"/>
    <property type="match status" value="1"/>
</dbReference>
<dbReference type="Gene3D" id="1.10.3080.10">
    <property type="entry name" value="Clc chloride channel"/>
    <property type="match status" value="1"/>
</dbReference>
<feature type="transmembrane region" description="Helical" evidence="10">
    <location>
        <begin position="406"/>
        <end position="429"/>
    </location>
</feature>
<keyword evidence="4 10" id="KW-1133">Transmembrane helix</keyword>
<evidence type="ECO:0000256" key="1">
    <source>
        <dbReference type="ARBA" id="ARBA00004141"/>
    </source>
</evidence>
<gene>
    <name evidence="11" type="ORF">DSM3645_26434</name>
</gene>
<keyword evidence="9" id="KW-0407">Ion channel</keyword>
<evidence type="ECO:0000256" key="9">
    <source>
        <dbReference type="ARBA" id="ARBA00023303"/>
    </source>
</evidence>
<feature type="transmembrane region" description="Helical" evidence="10">
    <location>
        <begin position="189"/>
        <end position="210"/>
    </location>
</feature>
<feature type="transmembrane region" description="Helical" evidence="10">
    <location>
        <begin position="313"/>
        <end position="332"/>
    </location>
</feature>
<keyword evidence="2" id="KW-0813">Transport</keyword>
<dbReference type="InterPro" id="IPR050368">
    <property type="entry name" value="ClC-type_chloride_channel"/>
</dbReference>
<dbReference type="Proteomes" id="UP000004358">
    <property type="component" value="Unassembled WGS sequence"/>
</dbReference>
<dbReference type="GO" id="GO:0005254">
    <property type="term" value="F:chloride channel activity"/>
    <property type="evidence" value="ECO:0007669"/>
    <property type="project" value="UniProtKB-KW"/>
</dbReference>
<protein>
    <submittedName>
        <fullName evidence="11">Cl-channel, voltage gated</fullName>
    </submittedName>
</protein>
<evidence type="ECO:0000313" key="11">
    <source>
        <dbReference type="EMBL" id="EAQ79228.1"/>
    </source>
</evidence>
<feature type="transmembrane region" description="Helical" evidence="10">
    <location>
        <begin position="338"/>
        <end position="357"/>
    </location>
</feature>
<feature type="transmembrane region" description="Helical" evidence="10">
    <location>
        <begin position="7"/>
        <end position="35"/>
    </location>
</feature>
<evidence type="ECO:0000256" key="10">
    <source>
        <dbReference type="SAM" id="Phobius"/>
    </source>
</evidence>
<dbReference type="STRING" id="314230.DSM3645_26434"/>
<sequence length="566" mass="60075">MNLLVMCLLSLAIGTIGGLGAWLFRLLIGVLHNLFFLGEWSLSYDANAHTAANPWGAGIILVPVIGALMVAWLVKTFAPEAKGHGVPEVIDAIHYKRGIIRPIVAVIKSLASAICIGSGGSVGREGPIIQIGSAFGATLGEIINVPARQQVTLVAAGAAAGIAATFNAPLGGVVFAIELLLISINVRTLLPVALATITATYIGRALLGVYPAFNIEPLQVNQFELNSPGMLLLLIPFGVVMGLASVAFIKGIYWTEDQFEKMPGGDLVRHASGMLVAGILFYIMWRSTGRYYLEGIGYASIMDVLTRELTNPAFLLLLCVLKLFVTFLTLGSGGSGGVFSPALFMGATLGSAFAHFANQMLPGVEIDPVTFALAGMAAGVGASTGAMITAAVMLQEMTDDNNVMMPIIVTTIVACTVRKLLCPASIYTLKLLRRGRIVPEGLQAALDDARHVEDVMEKNYQIVAEHAAIGPYAGVTIQAHEGQVVRVFHPFGTGEIQSSASPDKGETFVRLGPKTPLVEAMREMQQAEASCAVVFSHADSDRVDDIAGVITWRELGVYLTRWSELL</sequence>
<dbReference type="InterPro" id="IPR001807">
    <property type="entry name" value="ClC"/>
</dbReference>
<dbReference type="GO" id="GO:0034707">
    <property type="term" value="C:chloride channel complex"/>
    <property type="evidence" value="ECO:0007669"/>
    <property type="project" value="UniProtKB-KW"/>
</dbReference>
<evidence type="ECO:0000256" key="7">
    <source>
        <dbReference type="ARBA" id="ARBA00023173"/>
    </source>
</evidence>
<keyword evidence="8" id="KW-0868">Chloride</keyword>
<organism evidence="11 12">
    <name type="scientific">Blastopirellula marina DSM 3645</name>
    <dbReference type="NCBI Taxonomy" id="314230"/>
    <lineage>
        <taxon>Bacteria</taxon>
        <taxon>Pseudomonadati</taxon>
        <taxon>Planctomycetota</taxon>
        <taxon>Planctomycetia</taxon>
        <taxon>Pirellulales</taxon>
        <taxon>Pirellulaceae</taxon>
        <taxon>Blastopirellula</taxon>
    </lineage>
</organism>
<keyword evidence="7" id="KW-0869">Chloride channel</keyword>
<comment type="subcellular location">
    <subcellularLocation>
        <location evidence="1">Membrane</location>
        <topology evidence="1">Multi-pass membrane protein</topology>
    </subcellularLocation>
</comment>
<evidence type="ECO:0000256" key="3">
    <source>
        <dbReference type="ARBA" id="ARBA00022692"/>
    </source>
</evidence>
<evidence type="ECO:0000256" key="8">
    <source>
        <dbReference type="ARBA" id="ARBA00023214"/>
    </source>
</evidence>
<accession>A3ZWK0</accession>
<dbReference type="HOGENOM" id="CLU_015263_5_4_0"/>
<dbReference type="SUPFAM" id="SSF81340">
    <property type="entry name" value="Clc chloride channel"/>
    <property type="match status" value="1"/>
</dbReference>
<dbReference type="AlphaFoldDB" id="A3ZWK0"/>
<feature type="transmembrane region" description="Helical" evidence="10">
    <location>
        <begin position="267"/>
        <end position="285"/>
    </location>
</feature>
<proteinExistence type="predicted"/>
<evidence type="ECO:0000256" key="4">
    <source>
        <dbReference type="ARBA" id="ARBA00022989"/>
    </source>
</evidence>
<keyword evidence="3 10" id="KW-0812">Transmembrane</keyword>
<feature type="transmembrane region" description="Helical" evidence="10">
    <location>
        <begin position="231"/>
        <end position="255"/>
    </location>
</feature>
<reference evidence="11 12" key="1">
    <citation type="submission" date="2006-02" db="EMBL/GenBank/DDBJ databases">
        <authorList>
            <person name="Amann R."/>
            <person name="Ferriera S."/>
            <person name="Johnson J."/>
            <person name="Kravitz S."/>
            <person name="Halpern A."/>
            <person name="Remington K."/>
            <person name="Beeson K."/>
            <person name="Tran B."/>
            <person name="Rogers Y.-H."/>
            <person name="Friedman R."/>
            <person name="Venter J.C."/>
        </authorList>
    </citation>
    <scope>NUCLEOTIDE SEQUENCE [LARGE SCALE GENOMIC DNA]</scope>
    <source>
        <strain evidence="11 12">DSM 3645</strain>
    </source>
</reference>
<feature type="transmembrane region" description="Helical" evidence="10">
    <location>
        <begin position="369"/>
        <end position="394"/>
    </location>
</feature>
<keyword evidence="5" id="KW-0406">Ion transport</keyword>
<dbReference type="Pfam" id="PF00654">
    <property type="entry name" value="Voltage_CLC"/>
    <property type="match status" value="1"/>
</dbReference>
<evidence type="ECO:0000256" key="5">
    <source>
        <dbReference type="ARBA" id="ARBA00023065"/>
    </source>
</evidence>
<dbReference type="InterPro" id="IPR014743">
    <property type="entry name" value="Cl-channel_core"/>
</dbReference>
<evidence type="ECO:0000313" key="12">
    <source>
        <dbReference type="Proteomes" id="UP000004358"/>
    </source>
</evidence>
<comment type="caution">
    <text evidence="11">The sequence shown here is derived from an EMBL/GenBank/DDBJ whole genome shotgun (WGS) entry which is preliminary data.</text>
</comment>
<dbReference type="PANTHER" id="PTHR43427:SF6">
    <property type="entry name" value="CHLORIDE CHANNEL PROTEIN CLC-E"/>
    <property type="match status" value="1"/>
</dbReference>
<name>A3ZWK0_9BACT</name>
<evidence type="ECO:0000256" key="2">
    <source>
        <dbReference type="ARBA" id="ARBA00022448"/>
    </source>
</evidence>
<keyword evidence="6 10" id="KW-0472">Membrane</keyword>
<dbReference type="EMBL" id="AANZ01000015">
    <property type="protein sequence ID" value="EAQ79228.1"/>
    <property type="molecule type" value="Genomic_DNA"/>
</dbReference>